<dbReference type="EMBL" id="JBHUHT010000009">
    <property type="protein sequence ID" value="MFD2095440.1"/>
    <property type="molecule type" value="Genomic_DNA"/>
</dbReference>
<dbReference type="RefSeq" id="WP_345338608.1">
    <property type="nucleotide sequence ID" value="NZ_BAABLI010000006.1"/>
</dbReference>
<name>A0ABW4XL00_9GAMM</name>
<keyword evidence="1" id="KW-0812">Transmembrane</keyword>
<gene>
    <name evidence="2" type="ORF">ACFSJ3_05530</name>
</gene>
<sequence>MSSQTLNRVLWGLCGLGALLVCVGLAMAIWTDISVTMGVKGILIISLTIGAGLFLLIPSKIYLTLLLMKNK</sequence>
<keyword evidence="3" id="KW-1185">Reference proteome</keyword>
<proteinExistence type="predicted"/>
<comment type="caution">
    <text evidence="2">The sequence shown here is derived from an EMBL/GenBank/DDBJ whole genome shotgun (WGS) entry which is preliminary data.</text>
</comment>
<evidence type="ECO:0000313" key="2">
    <source>
        <dbReference type="EMBL" id="MFD2095440.1"/>
    </source>
</evidence>
<feature type="transmembrane region" description="Helical" evidence="1">
    <location>
        <begin position="42"/>
        <end position="68"/>
    </location>
</feature>
<reference evidence="3" key="1">
    <citation type="journal article" date="2019" name="Int. J. Syst. Evol. Microbiol.">
        <title>The Global Catalogue of Microorganisms (GCM) 10K type strain sequencing project: providing services to taxonomists for standard genome sequencing and annotation.</title>
        <authorList>
            <consortium name="The Broad Institute Genomics Platform"/>
            <consortium name="The Broad Institute Genome Sequencing Center for Infectious Disease"/>
            <person name="Wu L."/>
            <person name="Ma J."/>
        </authorList>
    </citation>
    <scope>NUCLEOTIDE SEQUENCE [LARGE SCALE GENOMIC DNA]</scope>
    <source>
        <strain evidence="3">CGMCC 1.10992</strain>
    </source>
</reference>
<dbReference type="Proteomes" id="UP001597380">
    <property type="component" value="Unassembled WGS sequence"/>
</dbReference>
<keyword evidence="1" id="KW-0472">Membrane</keyword>
<evidence type="ECO:0000313" key="3">
    <source>
        <dbReference type="Proteomes" id="UP001597380"/>
    </source>
</evidence>
<evidence type="ECO:0000256" key="1">
    <source>
        <dbReference type="SAM" id="Phobius"/>
    </source>
</evidence>
<accession>A0ABW4XL00</accession>
<organism evidence="2 3">
    <name type="scientific">Corallincola platygyrae</name>
    <dbReference type="NCBI Taxonomy" id="1193278"/>
    <lineage>
        <taxon>Bacteria</taxon>
        <taxon>Pseudomonadati</taxon>
        <taxon>Pseudomonadota</taxon>
        <taxon>Gammaproteobacteria</taxon>
        <taxon>Alteromonadales</taxon>
        <taxon>Psychromonadaceae</taxon>
        <taxon>Corallincola</taxon>
    </lineage>
</organism>
<keyword evidence="1" id="KW-1133">Transmembrane helix</keyword>
<protein>
    <submittedName>
        <fullName evidence="2">Uncharacterized protein</fullName>
    </submittedName>
</protein>
<feature type="transmembrane region" description="Helical" evidence="1">
    <location>
        <begin position="9"/>
        <end position="30"/>
    </location>
</feature>